<dbReference type="CDD" id="cd02440">
    <property type="entry name" value="AdoMet_MTases"/>
    <property type="match status" value="1"/>
</dbReference>
<proteinExistence type="predicted"/>
<dbReference type="Proteomes" id="UP000541636">
    <property type="component" value="Unassembled WGS sequence"/>
</dbReference>
<evidence type="ECO:0000313" key="2">
    <source>
        <dbReference type="Proteomes" id="UP000541636"/>
    </source>
</evidence>
<dbReference type="EMBL" id="JAAZQD010000003">
    <property type="protein sequence ID" value="NKZ39108.1"/>
    <property type="molecule type" value="Genomic_DNA"/>
</dbReference>
<sequence>MSGYLTRELQIDLGGHGYRLQALKDLQQFDDPDHAAERIGISSAQWSLFGHLWPAGRVLADHMCAHEIEGKRILELGCGLGLSSLVLSRRGANITASDYHPLAAEFLSINSRGNQLPDIAFHALDWQVPSPELGTFDLIIGSDILYEAQHVALLADVLKQHARPQAEIIITDPGRGHANRLSRMLIEQGYALEQQRMRFDPQENAPFRGRLMTWRRY</sequence>
<dbReference type="RefSeq" id="WP_113064748.1">
    <property type="nucleotide sequence ID" value="NZ_JAAZQD010000003.1"/>
</dbReference>
<dbReference type="GO" id="GO:0032259">
    <property type="term" value="P:methylation"/>
    <property type="evidence" value="ECO:0007669"/>
    <property type="project" value="UniProtKB-KW"/>
</dbReference>
<dbReference type="AlphaFoldDB" id="A0A846ZNG0"/>
<comment type="caution">
    <text evidence="1">The sequence shown here is derived from an EMBL/GenBank/DDBJ whole genome shotgun (WGS) entry which is preliminary data.</text>
</comment>
<protein>
    <submittedName>
        <fullName evidence="1">Methyltransferase domain-containing protein</fullName>
    </submittedName>
</protein>
<dbReference type="InterPro" id="IPR029063">
    <property type="entry name" value="SAM-dependent_MTases_sf"/>
</dbReference>
<dbReference type="Gene3D" id="3.40.50.150">
    <property type="entry name" value="Vaccinia Virus protein VP39"/>
    <property type="match status" value="1"/>
</dbReference>
<name>A0A846ZNG0_9GAMM</name>
<accession>A0A846ZNG0</accession>
<dbReference type="InterPro" id="IPR019410">
    <property type="entry name" value="Methyltransf_16"/>
</dbReference>
<dbReference type="PANTHER" id="PTHR14614">
    <property type="entry name" value="HEPATOCELLULAR CARCINOMA-ASSOCIATED ANTIGEN"/>
    <property type="match status" value="1"/>
</dbReference>
<keyword evidence="1" id="KW-0808">Transferase</keyword>
<evidence type="ECO:0000313" key="1">
    <source>
        <dbReference type="EMBL" id="NKZ39108.1"/>
    </source>
</evidence>
<gene>
    <name evidence="1" type="ORF">HF690_09110</name>
</gene>
<dbReference type="SUPFAM" id="SSF53335">
    <property type="entry name" value="S-adenosyl-L-methionine-dependent methyltransferases"/>
    <property type="match status" value="1"/>
</dbReference>
<keyword evidence="2" id="KW-1185">Reference proteome</keyword>
<dbReference type="Pfam" id="PF10294">
    <property type="entry name" value="Methyltransf_16"/>
    <property type="match status" value="1"/>
</dbReference>
<keyword evidence="1" id="KW-0489">Methyltransferase</keyword>
<reference evidence="1 2" key="1">
    <citation type="journal article" date="2017" name="Int. J. Syst. Evol. Microbiol.">
        <title>Oleiagrimonas citrea sp. nov., a marine bacterium isolated from tidal flat sediment and emended description of the genus Oleiagrimonas Fang et al. 2015 and Oleiagrimonas soli.</title>
        <authorList>
            <person name="Yang S.H."/>
            <person name="Seo H.S."/>
            <person name="Seong C.N."/>
            <person name="Kwon K.K."/>
        </authorList>
    </citation>
    <scope>NUCLEOTIDE SEQUENCE [LARGE SCALE GENOMIC DNA]</scope>
    <source>
        <strain evidence="1 2">MEBiC09124</strain>
    </source>
</reference>
<organism evidence="1 2">
    <name type="scientific">Oleiagrimonas citrea</name>
    <dbReference type="NCBI Taxonomy" id="1665687"/>
    <lineage>
        <taxon>Bacteria</taxon>
        <taxon>Pseudomonadati</taxon>
        <taxon>Pseudomonadota</taxon>
        <taxon>Gammaproteobacteria</taxon>
        <taxon>Lysobacterales</taxon>
        <taxon>Rhodanobacteraceae</taxon>
        <taxon>Oleiagrimonas</taxon>
    </lineage>
</organism>
<dbReference type="GO" id="GO:0008168">
    <property type="term" value="F:methyltransferase activity"/>
    <property type="evidence" value="ECO:0007669"/>
    <property type="project" value="UniProtKB-KW"/>
</dbReference>